<dbReference type="Pfam" id="PF01754">
    <property type="entry name" value="zf-A20"/>
    <property type="match status" value="1"/>
</dbReference>
<dbReference type="InterPro" id="IPR050652">
    <property type="entry name" value="AN1_A20_ZnFinger"/>
</dbReference>
<evidence type="ECO:0000313" key="7">
    <source>
        <dbReference type="EMBL" id="CAA3005338.1"/>
    </source>
</evidence>
<reference evidence="7 8" key="1">
    <citation type="submission" date="2019-12" db="EMBL/GenBank/DDBJ databases">
        <authorList>
            <person name="Alioto T."/>
            <person name="Alioto T."/>
            <person name="Gomez Garrido J."/>
        </authorList>
    </citation>
    <scope>NUCLEOTIDE SEQUENCE [LARGE SCALE GENOMIC DNA]</scope>
</reference>
<dbReference type="GO" id="GO:0008270">
    <property type="term" value="F:zinc ion binding"/>
    <property type="evidence" value="ECO:0007669"/>
    <property type="project" value="UniProtKB-KW"/>
</dbReference>
<dbReference type="InterPro" id="IPR035896">
    <property type="entry name" value="AN1-like_Znf"/>
</dbReference>
<dbReference type="AlphaFoldDB" id="A0A8S0TPU5"/>
<dbReference type="Pfam" id="PF01428">
    <property type="entry name" value="zf-AN1"/>
    <property type="match status" value="1"/>
</dbReference>
<dbReference type="Proteomes" id="UP000594638">
    <property type="component" value="Unassembled WGS sequence"/>
</dbReference>
<evidence type="ECO:0000313" key="8">
    <source>
        <dbReference type="Proteomes" id="UP000594638"/>
    </source>
</evidence>
<dbReference type="PROSITE" id="PS51039">
    <property type="entry name" value="ZF_AN1"/>
    <property type="match status" value="1"/>
</dbReference>
<organism evidence="7 8">
    <name type="scientific">Olea europaea subsp. europaea</name>
    <dbReference type="NCBI Taxonomy" id="158383"/>
    <lineage>
        <taxon>Eukaryota</taxon>
        <taxon>Viridiplantae</taxon>
        <taxon>Streptophyta</taxon>
        <taxon>Embryophyta</taxon>
        <taxon>Tracheophyta</taxon>
        <taxon>Spermatophyta</taxon>
        <taxon>Magnoliopsida</taxon>
        <taxon>eudicotyledons</taxon>
        <taxon>Gunneridae</taxon>
        <taxon>Pentapetalae</taxon>
        <taxon>asterids</taxon>
        <taxon>lamiids</taxon>
        <taxon>Lamiales</taxon>
        <taxon>Oleaceae</taxon>
        <taxon>Oleeae</taxon>
        <taxon>Olea</taxon>
    </lineage>
</organism>
<dbReference type="OrthoDB" id="428577at2759"/>
<dbReference type="Gramene" id="OE9A028843T1">
    <property type="protein sequence ID" value="OE9A028843C1"/>
    <property type="gene ID" value="OE9A028843"/>
</dbReference>
<keyword evidence="8" id="KW-1185">Reference proteome</keyword>
<dbReference type="PANTHER" id="PTHR10634:SF124">
    <property type="entry name" value="ZINC FINGER A20 AND AN1 DOMAIN-CONTAINING STRESS-ASSOCIATED PROTEIN 8-RELATED"/>
    <property type="match status" value="1"/>
</dbReference>
<feature type="domain" description="AN1-type" evidence="6">
    <location>
        <begin position="89"/>
        <end position="135"/>
    </location>
</feature>
<dbReference type="GO" id="GO:0003677">
    <property type="term" value="F:DNA binding"/>
    <property type="evidence" value="ECO:0007669"/>
    <property type="project" value="InterPro"/>
</dbReference>
<comment type="caution">
    <text evidence="7">The sequence shown here is derived from an EMBL/GenBank/DDBJ whole genome shotgun (WGS) entry which is preliminary data.</text>
</comment>
<dbReference type="Gene3D" id="1.20.5.4770">
    <property type="match status" value="1"/>
</dbReference>
<dbReference type="SMART" id="SM00154">
    <property type="entry name" value="ZnF_AN1"/>
    <property type="match status" value="1"/>
</dbReference>
<accession>A0A8S0TPU5</accession>
<name>A0A8S0TPU5_OLEEU</name>
<evidence type="ECO:0000256" key="2">
    <source>
        <dbReference type="ARBA" id="ARBA00022723"/>
    </source>
</evidence>
<dbReference type="Gene3D" id="4.10.1110.10">
    <property type="entry name" value="AN1-like Zinc finger"/>
    <property type="match status" value="1"/>
</dbReference>
<dbReference type="PANTHER" id="PTHR10634">
    <property type="entry name" value="AN1-TYPE ZINC FINGER PROTEIN"/>
    <property type="match status" value="1"/>
</dbReference>
<dbReference type="InterPro" id="IPR002653">
    <property type="entry name" value="Znf_A20"/>
</dbReference>
<evidence type="ECO:0000256" key="1">
    <source>
        <dbReference type="ARBA" id="ARBA00003732"/>
    </source>
</evidence>
<evidence type="ECO:0000256" key="4">
    <source>
        <dbReference type="ARBA" id="ARBA00022833"/>
    </source>
</evidence>
<evidence type="ECO:0000256" key="3">
    <source>
        <dbReference type="ARBA" id="ARBA00022771"/>
    </source>
</evidence>
<protein>
    <submittedName>
        <fullName evidence="7">Zinc finger A20 and AN1 domain-containing stress-associated 5-like</fullName>
    </submittedName>
</protein>
<keyword evidence="2" id="KW-0479">Metal-binding</keyword>
<keyword evidence="4" id="KW-0862">Zinc</keyword>
<sequence>MDKIQTCEQGTLQLCNKCQEFYGSQRNHGLCSKCYEDLLKEKIAKSAATMFFKKTTDSPSSPSVSTNLSIDLLVDTMNSLTVNAETNPPVVKKRCESCNKRVGLIGFGCKCGGSFRGMHRYPEAHACKLDYKTAARLVLTKENPVCKGDKLMDRT</sequence>
<dbReference type="EMBL" id="CACTIH010007244">
    <property type="protein sequence ID" value="CAA3005338.1"/>
    <property type="molecule type" value="Genomic_DNA"/>
</dbReference>
<proteinExistence type="predicted"/>
<keyword evidence="3 5" id="KW-0863">Zinc-finger</keyword>
<comment type="function">
    <text evidence="1">May be involved in environmental stress response.</text>
</comment>
<dbReference type="SUPFAM" id="SSF118310">
    <property type="entry name" value="AN1-like Zinc finger"/>
    <property type="match status" value="1"/>
</dbReference>
<evidence type="ECO:0000256" key="5">
    <source>
        <dbReference type="PROSITE-ProRule" id="PRU00449"/>
    </source>
</evidence>
<gene>
    <name evidence="7" type="ORF">OLEA9_A028843</name>
</gene>
<evidence type="ECO:0000259" key="6">
    <source>
        <dbReference type="PROSITE" id="PS51039"/>
    </source>
</evidence>
<dbReference type="InterPro" id="IPR000058">
    <property type="entry name" value="Znf_AN1"/>
</dbReference>
<dbReference type="SUPFAM" id="SSF57716">
    <property type="entry name" value="Glucocorticoid receptor-like (DNA-binding domain)"/>
    <property type="match status" value="1"/>
</dbReference>